<gene>
    <name evidence="3" type="ORF">BCR32DRAFT_286417</name>
</gene>
<organism evidence="3 4">
    <name type="scientific">Anaeromyces robustus</name>
    <dbReference type="NCBI Taxonomy" id="1754192"/>
    <lineage>
        <taxon>Eukaryota</taxon>
        <taxon>Fungi</taxon>
        <taxon>Fungi incertae sedis</taxon>
        <taxon>Chytridiomycota</taxon>
        <taxon>Chytridiomycota incertae sedis</taxon>
        <taxon>Neocallimastigomycetes</taxon>
        <taxon>Neocallimastigales</taxon>
        <taxon>Neocallimastigaceae</taxon>
        <taxon>Anaeromyces</taxon>
    </lineage>
</organism>
<dbReference type="GO" id="GO:0043539">
    <property type="term" value="F:protein serine/threonine kinase activator activity"/>
    <property type="evidence" value="ECO:0007669"/>
    <property type="project" value="TreeGrafter"/>
</dbReference>
<comment type="caution">
    <text evidence="3">The sequence shown here is derived from an EMBL/GenBank/DDBJ whole genome shotgun (WGS) entry which is preliminary data.</text>
</comment>
<evidence type="ECO:0000256" key="2">
    <source>
        <dbReference type="SAM" id="MobiDB-lite"/>
    </source>
</evidence>
<keyword evidence="1" id="KW-0175">Coiled coil</keyword>
<proteinExistence type="predicted"/>
<reference evidence="3 4" key="1">
    <citation type="submission" date="2016-08" db="EMBL/GenBank/DDBJ databases">
        <title>A Parts List for Fungal Cellulosomes Revealed by Comparative Genomics.</title>
        <authorList>
            <consortium name="DOE Joint Genome Institute"/>
            <person name="Haitjema C.H."/>
            <person name="Gilmore S.P."/>
            <person name="Henske J.K."/>
            <person name="Solomon K.V."/>
            <person name="De Groot R."/>
            <person name="Kuo A."/>
            <person name="Mondo S.J."/>
            <person name="Salamov A.A."/>
            <person name="Labutti K."/>
            <person name="Zhao Z."/>
            <person name="Chiniquy J."/>
            <person name="Barry K."/>
            <person name="Brewer H.M."/>
            <person name="Purvine S.O."/>
            <person name="Wright A.T."/>
            <person name="Boxma B."/>
            <person name="Van Alen T."/>
            <person name="Hackstein J.H."/>
            <person name="Baker S.E."/>
            <person name="Grigoriev I.V."/>
            <person name="O'Malley M.A."/>
        </authorList>
    </citation>
    <scope>NUCLEOTIDE SEQUENCE [LARGE SCALE GENOMIC DNA]</scope>
    <source>
        <strain evidence="3 4">S4</strain>
    </source>
</reference>
<evidence type="ECO:0000313" key="3">
    <source>
        <dbReference type="EMBL" id="ORX65792.1"/>
    </source>
</evidence>
<accession>A0A1Y1VWY5</accession>
<dbReference type="OrthoDB" id="10516694at2759"/>
<dbReference type="PANTHER" id="PTHR15375">
    <property type="entry name" value="ACTIVATOR OF S-PHASE KINASE-RELATED"/>
    <property type="match status" value="1"/>
</dbReference>
<protein>
    <submittedName>
        <fullName evidence="3">Uncharacterized protein</fullName>
    </submittedName>
</protein>
<dbReference type="GO" id="GO:0031431">
    <property type="term" value="C:Dbf4-dependent protein kinase complex"/>
    <property type="evidence" value="ECO:0007669"/>
    <property type="project" value="TreeGrafter"/>
</dbReference>
<evidence type="ECO:0000256" key="1">
    <source>
        <dbReference type="SAM" id="Coils"/>
    </source>
</evidence>
<dbReference type="GO" id="GO:0010571">
    <property type="term" value="P:positive regulation of nuclear cell cycle DNA replication"/>
    <property type="evidence" value="ECO:0007669"/>
    <property type="project" value="TreeGrafter"/>
</dbReference>
<dbReference type="GO" id="GO:1901987">
    <property type="term" value="P:regulation of cell cycle phase transition"/>
    <property type="evidence" value="ECO:0007669"/>
    <property type="project" value="TreeGrafter"/>
</dbReference>
<dbReference type="InterPro" id="IPR051590">
    <property type="entry name" value="Replication_Regulatory_Kinase"/>
</dbReference>
<keyword evidence="4" id="KW-1185">Reference proteome</keyword>
<reference evidence="3 4" key="2">
    <citation type="submission" date="2016-08" db="EMBL/GenBank/DDBJ databases">
        <title>Pervasive Adenine N6-methylation of Active Genes in Fungi.</title>
        <authorList>
            <consortium name="DOE Joint Genome Institute"/>
            <person name="Mondo S.J."/>
            <person name="Dannebaum R.O."/>
            <person name="Kuo R.C."/>
            <person name="Labutti K."/>
            <person name="Haridas S."/>
            <person name="Kuo A."/>
            <person name="Salamov A."/>
            <person name="Ahrendt S.R."/>
            <person name="Lipzen A."/>
            <person name="Sullivan W."/>
            <person name="Andreopoulos W.B."/>
            <person name="Clum A."/>
            <person name="Lindquist E."/>
            <person name="Daum C."/>
            <person name="Ramamoorthy G.K."/>
            <person name="Gryganskyi A."/>
            <person name="Culley D."/>
            <person name="Magnuson J.K."/>
            <person name="James T.Y."/>
            <person name="O'Malley M.A."/>
            <person name="Stajich J.E."/>
            <person name="Spatafora J.W."/>
            <person name="Visel A."/>
            <person name="Grigoriev I.V."/>
        </authorList>
    </citation>
    <scope>NUCLEOTIDE SEQUENCE [LARGE SCALE GENOMIC DNA]</scope>
    <source>
        <strain evidence="3 4">S4</strain>
    </source>
</reference>
<evidence type="ECO:0000313" key="4">
    <source>
        <dbReference type="Proteomes" id="UP000193944"/>
    </source>
</evidence>
<sequence>MDVLQHIITCIEKREEVDVYLEELNQDDLKNVFKLLNDKIKTFKENGNNNLDNRGNALESFILLRKNILNFYIEIEKVEYLKILIHNDLLSHAEILYILIMLKGKLYSFLNSTEFEFSKFIIHSFQYYLNMRKEDIEELENGNELFFEEIILFNAVTFNDNKYLNFGKRNSSISEVALFYKLKSEIYNHILSYPIYICMILYYIEEESENLKSFSYLSILVLFMAIQKFSTCIIKMIKKEIYILNKNKNEYFQDDIHLNKKKKLNPSSLFIHRIYHHHCYYTSDPGNNNNNIPSFFEMNDSLLVNSIYCIFFQYIPIDTIINILTLKQIKYTQGFSLYLKFFLSTSTNSLPTSCDDDTFQFSLNSRVEEEQWIIIFLNTFYKHFICFFDYYSNTISNINNSNNININELHQQHNLQQYQQDSSLIKIKNLFNAFFSLNIIYPIYLPKNKDFEKLQNYFKEWNIIQEIYGDNLLSFTDDFQNNNNNDSNNNPISIDNNLFNSILLIYLLNITNESKNYFLSHILNLFIHSIQPHIYLNYLKHHYFYLYQGFLKFIFIYLSKEVYVKDYENLKKDYNFPYHKHFLIQDDILNQYSDFNDNDNWENHNIHFEKYPKNSFHNKDSILKEKVKGKKKDQELEKIDNDKDKVDMDIDEENFKMDINNDDNDDDNVDHHHFEIIHDILHLLNKIHQISLSLEYKNLYLYPNFIKDFGFIDITKEYAISTLLVIDEEYFEKDKENYDNKRCPIDYLLLWLKQSFGISYKYYYETSKLEYTIDYLFIEKHYKDIFQYFNENQSLINYKNKEGFREESSIENNLNNNNNNNYDHEFLLLKIHKMALFMKDLLNTSTNYLRNSNSNSNYSNINFSFNSDLNSSSSTIYNNNSNNYNNNKRYFCHRHKFKIYDEEDEVLISSIPLSNSYYLNSSDVKKVKGKENGKNKEKEKGKEKELISTNYQFLRKEKNEKKIFNSLDEIIKKLKEIDSLVDVDELKNFSLSTDVIIFIEENISPFLTKELRTYHPSFKPYQDFINKYPNLFIRIIYTIKTVIHCYYTDKDNLEVKVDDFKFPKEFITQLINMSNTLWFYKLFYENFVMSKGDQSQNLFYRLKVLLDGSASQENVTKKLLHIFPLWLYCLTRLTYDETNIIINDFIDLIVNSDKTQSIISQSQIETTSLLKLLIITSDNPILNLSYIKREQIQTYIIRSVLFLLTKFLRYQSEDYNCLFDILQWKINTSDIIDSEDIFYNIKKTKLPHIFQIFINFEKLQINNRIQFFMISFIETFLEIFINYIDSPKLEKKLLEWYLFPFTNYYLFNKKDVIKKITKYQNETKIKSINNRVIFKNVIEVCINHANKYIEVLLPSEGDHQYTLFSGLVRIGIVQILNNIESGSQYFHQIATLFENEIAFKRLFQKIIPENKHFFEEDLNVLLSLLNHKNDSVLNKKSLINSILHLISSFTYYNAIVQIIAFYPIFKSFDSILINVSLISFEDYPYSIPQNILIICSMIIQSISRKQSESKRQLLNQLIDCTLIESILECGLIHSIKNINIIENKLKELNITINNKNNKTEEKIKEDKVINETDNNNNKDNNEIEIIEVLDLNNEKENNNKNKVQSNEIEIIEIDHDNNNQNNNTISTNENNNNNNNNNTKNSHDNRSSTSMPEEKEKDKNNEKMNQYIDNIKKYFSIIDSSLDTLYLFSLHLKEEVPTNDIHRNHTNSKINLNSKIIKRIVNYNYQSKSKPNTTIETNNKNTNIKFAQIIEKIITLEKFTDYLLDNPKIMIIICKFLNLCFTEFSFIKDCEKTNIFTKLFQIISQSYKDQIFKPYNYLVNEICHIVDFILRRSYIISKKLKKDNVHVLLNHYERNIGGNERLKEIVKNLDKLIN</sequence>
<feature type="compositionally biased region" description="Low complexity" evidence="2">
    <location>
        <begin position="1618"/>
        <end position="1640"/>
    </location>
</feature>
<feature type="coiled-coil region" evidence="1">
    <location>
        <begin position="1538"/>
        <end position="1606"/>
    </location>
</feature>
<dbReference type="EMBL" id="MCFG01000453">
    <property type="protein sequence ID" value="ORX65792.1"/>
    <property type="molecule type" value="Genomic_DNA"/>
</dbReference>
<name>A0A1Y1VWY5_9FUNG</name>
<dbReference type="Proteomes" id="UP000193944">
    <property type="component" value="Unassembled WGS sequence"/>
</dbReference>
<feature type="compositionally biased region" description="Basic and acidic residues" evidence="2">
    <location>
        <begin position="1641"/>
        <end position="1662"/>
    </location>
</feature>
<feature type="region of interest" description="Disordered" evidence="2">
    <location>
        <begin position="1613"/>
        <end position="1662"/>
    </location>
</feature>
<dbReference type="PANTHER" id="PTHR15375:SF26">
    <property type="entry name" value="PROTEIN CHIFFON"/>
    <property type="match status" value="1"/>
</dbReference>